<sequence>MGFPFLRLPLEIQVNIITCLDDVETLRNLLAIQDVLDDLHSMIRITTNRTNGTCRYFTTLPFDKIQRVPMPTDKDSSLLDDAGKGFILIMDLVWPDETEPPLTSTIFSSDRYIFVSMFLSGSCFTHASIPALEDFLVNIKKSRICAAHFYSNEDAEVEVDSTSVSKNTSLSNLNRLAIYVKDNHKISEVRYSGSLNHLILDRVSQKNVDLVLSTYAGLLDRTEDLSLLSEESDHPADNILPTDQPSVLVYRPSVPVPVRGIHLNCKPGSCKTIRSCYELRDVTFKGDGGKLVLSSSPKDLSSMSSSPPTIVNVDGSGITSLRLDGLLMFPLLENVKLPNLRDLTLTTNYHNLGRSKISIYSKSESQLLALKELFSPVVNLEMDRVCWCAVYILPRGTLDRLESLTMNLISHNSRPLTCDLDEYRDQVIEPKIHLPSLKKLHVRVRTNDQDLELLRSAITAPALELLKIVTDSGRVSVLNSITRYFPDIQHLDISRAISHSRPYARTPVAALGDGVPVLSSNVNITFQNLVSLKISQAYWESAFEDSEMPNLQELVITQAKLGKEFRCRNMPSLIKLTIHGDTVPYPNDDYRESYRTLTISGSRSLKELTIRGMYRSLTFDDCSSLEVITAVCPLLYVSSNELLKNLKTISYTSANGRKPVHRSDLAGPGTVILIEDYDDANLFDLDNDPYSTSYFDSDF</sequence>
<organism evidence="1">
    <name type="scientific">Cyberlindnera fabianii</name>
    <name type="common">Yeast</name>
    <name type="synonym">Hansenula fabianii</name>
    <dbReference type="NCBI Taxonomy" id="36022"/>
    <lineage>
        <taxon>Eukaryota</taxon>
        <taxon>Fungi</taxon>
        <taxon>Dikarya</taxon>
        <taxon>Ascomycota</taxon>
        <taxon>Saccharomycotina</taxon>
        <taxon>Saccharomycetes</taxon>
        <taxon>Phaffomycetales</taxon>
        <taxon>Phaffomycetaceae</taxon>
        <taxon>Cyberlindnera</taxon>
    </lineage>
</organism>
<protein>
    <submittedName>
        <fullName evidence="1">CYFA0S10e04247g1_1</fullName>
    </submittedName>
</protein>
<dbReference type="AlphaFoldDB" id="A0A061B5L5"/>
<dbReference type="SUPFAM" id="SSF52058">
    <property type="entry name" value="L domain-like"/>
    <property type="match status" value="1"/>
</dbReference>
<dbReference type="EMBL" id="LK052895">
    <property type="protein sequence ID" value="CDR42957.1"/>
    <property type="molecule type" value="Genomic_DNA"/>
</dbReference>
<gene>
    <name evidence="1" type="ORF">CYFA0S_10e04247g</name>
</gene>
<accession>A0A061B5L5</accession>
<name>A0A061B5L5_CYBFA</name>
<proteinExistence type="predicted"/>
<reference evidence="1" key="1">
    <citation type="journal article" date="2014" name="Genome Announc.">
        <title>Genome sequence of the yeast Cyberlindnera fabianii (Hansenula fabianii).</title>
        <authorList>
            <person name="Freel K.C."/>
            <person name="Sarilar V."/>
            <person name="Neuveglise C."/>
            <person name="Devillers H."/>
            <person name="Friedrich A."/>
            <person name="Schacherer J."/>
        </authorList>
    </citation>
    <scope>NUCLEOTIDE SEQUENCE</scope>
    <source>
        <strain evidence="1">YJS4271</strain>
    </source>
</reference>
<dbReference type="VEuPathDB" id="FungiDB:BON22_1317"/>
<evidence type="ECO:0000313" key="1">
    <source>
        <dbReference type="EMBL" id="CDR42957.1"/>
    </source>
</evidence>